<keyword evidence="6" id="KW-0479">Metal-binding</keyword>
<dbReference type="PROSITE" id="PS50089">
    <property type="entry name" value="ZF_RING_2"/>
    <property type="match status" value="1"/>
</dbReference>
<evidence type="ECO:0000256" key="13">
    <source>
        <dbReference type="ARBA" id="ARBA00023163"/>
    </source>
</evidence>
<evidence type="ECO:0000256" key="10">
    <source>
        <dbReference type="ARBA" id="ARBA00023015"/>
    </source>
</evidence>
<feature type="transmembrane region" description="Helical" evidence="17">
    <location>
        <begin position="480"/>
        <end position="498"/>
    </location>
</feature>
<dbReference type="PROSITE" id="PS51519">
    <property type="entry name" value="RWP_RK"/>
    <property type="match status" value="1"/>
</dbReference>
<dbReference type="Pfam" id="PF13923">
    <property type="entry name" value="zf-C3HC4_2"/>
    <property type="match status" value="1"/>
</dbReference>
<organism evidence="20 21">
    <name type="scientific">Plasmopara halstedii</name>
    <name type="common">Downy mildew of sunflower</name>
    <dbReference type="NCBI Taxonomy" id="4781"/>
    <lineage>
        <taxon>Eukaryota</taxon>
        <taxon>Sar</taxon>
        <taxon>Stramenopiles</taxon>
        <taxon>Oomycota</taxon>
        <taxon>Peronosporomycetes</taxon>
        <taxon>Peronosporales</taxon>
        <taxon>Peronosporaceae</taxon>
        <taxon>Plasmopara</taxon>
    </lineage>
</organism>
<proteinExistence type="predicted"/>
<feature type="domain" description="RING-type" evidence="18">
    <location>
        <begin position="332"/>
        <end position="370"/>
    </location>
</feature>
<dbReference type="CDD" id="cd16534">
    <property type="entry name" value="RING-HC_RNF5-like"/>
    <property type="match status" value="1"/>
</dbReference>
<keyword evidence="12 17" id="KW-0472">Membrane</keyword>
<evidence type="ECO:0000256" key="4">
    <source>
        <dbReference type="ARBA" id="ARBA00012483"/>
    </source>
</evidence>
<name>A0A0P1AFT5_PLAHL</name>
<sequence>MSNKEMEASISLLYMTQSMDIPTAANGLEKKFGNHDVLLDSLVEVVAKEASGELTLLPNVPQKKNRQRSARLSALSRELTLEKLRPHFGRPIVDVARAFGICTTFLKKICRRCGIKRWPHRQIRSLNRTIEMLEHVQSLANDPLDKTRYAKQIIELKEKQRAVLQNPDANSKLKRIKRFSTLKGATDVFSMGGGGQLPDCAKTTNCPNATSSSVLAVAVDTVSSGVSAQIISPKQKRVLLNSYALDMKVPATTLSLLTTPLHGAESFQLPSALKISPSNHKLLQAKCNASDRPFIFMDSFNDTLKMGLGIETASTASLNAEPSERPEHLFECNICLDTVSSPVVTLCGHLYCWPCLYQWMQSHSECPVCKAGVSEQNVIPVYARGAETADPRTNQQVSDSGVPHRPRGQRPDVEQLRRRHPFNIGIFNDIGQGSSLSFLTFGFVPAFLGVPYQPPASVMNHNDGTPLTAQEARQQMQQAFLSRFLLIIGSLVILCLITF</sequence>
<evidence type="ECO:0000256" key="1">
    <source>
        <dbReference type="ARBA" id="ARBA00000900"/>
    </source>
</evidence>
<evidence type="ECO:0000256" key="11">
    <source>
        <dbReference type="ARBA" id="ARBA00023125"/>
    </source>
</evidence>
<keyword evidence="17" id="KW-0812">Transmembrane</keyword>
<dbReference type="GO" id="GO:0003677">
    <property type="term" value="F:DNA binding"/>
    <property type="evidence" value="ECO:0007669"/>
    <property type="project" value="UniProtKB-KW"/>
</dbReference>
<dbReference type="STRING" id="4781.A0A0P1AFT5"/>
<reference evidence="21" key="1">
    <citation type="submission" date="2014-09" db="EMBL/GenBank/DDBJ databases">
        <authorList>
            <person name="Sharma Rahul"/>
            <person name="Thines Marco"/>
        </authorList>
    </citation>
    <scope>NUCLEOTIDE SEQUENCE [LARGE SCALE GENOMIC DNA]</scope>
</reference>
<evidence type="ECO:0000256" key="16">
    <source>
        <dbReference type="SAM" id="MobiDB-lite"/>
    </source>
</evidence>
<dbReference type="InterPro" id="IPR003035">
    <property type="entry name" value="RWP-RK_dom"/>
</dbReference>
<dbReference type="AlphaFoldDB" id="A0A0P1AFT5"/>
<dbReference type="EC" id="2.3.2.27" evidence="4"/>
<evidence type="ECO:0000256" key="12">
    <source>
        <dbReference type="ARBA" id="ARBA00023136"/>
    </source>
</evidence>
<dbReference type="InterPro" id="IPR045103">
    <property type="entry name" value="RNF5/RNF185-like"/>
</dbReference>
<dbReference type="EMBL" id="CCYD01000435">
    <property type="protein sequence ID" value="CEG39671.1"/>
    <property type="molecule type" value="Genomic_DNA"/>
</dbReference>
<keyword evidence="7 15" id="KW-0863">Zinc-finger</keyword>
<evidence type="ECO:0000256" key="9">
    <source>
        <dbReference type="ARBA" id="ARBA00022833"/>
    </source>
</evidence>
<dbReference type="Gene3D" id="3.30.40.10">
    <property type="entry name" value="Zinc/RING finger domain, C3HC4 (zinc finger)"/>
    <property type="match status" value="1"/>
</dbReference>
<evidence type="ECO:0000256" key="6">
    <source>
        <dbReference type="ARBA" id="ARBA00022723"/>
    </source>
</evidence>
<keyword evidence="11" id="KW-0238">DNA-binding</keyword>
<evidence type="ECO:0000313" key="21">
    <source>
        <dbReference type="Proteomes" id="UP000054928"/>
    </source>
</evidence>
<dbReference type="GO" id="GO:0008270">
    <property type="term" value="F:zinc ion binding"/>
    <property type="evidence" value="ECO:0007669"/>
    <property type="project" value="UniProtKB-KW"/>
</dbReference>
<dbReference type="Pfam" id="PF02042">
    <property type="entry name" value="RWP-RK"/>
    <property type="match status" value="1"/>
</dbReference>
<keyword evidence="13" id="KW-0804">Transcription</keyword>
<dbReference type="InterPro" id="IPR017907">
    <property type="entry name" value="Znf_RING_CS"/>
</dbReference>
<dbReference type="SMART" id="SM00184">
    <property type="entry name" value="RING"/>
    <property type="match status" value="1"/>
</dbReference>
<evidence type="ECO:0000259" key="19">
    <source>
        <dbReference type="PROSITE" id="PS51519"/>
    </source>
</evidence>
<evidence type="ECO:0000256" key="14">
    <source>
        <dbReference type="ARBA" id="ARBA00023242"/>
    </source>
</evidence>
<dbReference type="GO" id="GO:0061630">
    <property type="term" value="F:ubiquitin protein ligase activity"/>
    <property type="evidence" value="ECO:0007669"/>
    <property type="project" value="UniProtKB-EC"/>
</dbReference>
<dbReference type="GeneID" id="36404963"/>
<dbReference type="Proteomes" id="UP000054928">
    <property type="component" value="Unassembled WGS sequence"/>
</dbReference>
<evidence type="ECO:0000259" key="18">
    <source>
        <dbReference type="PROSITE" id="PS50089"/>
    </source>
</evidence>
<keyword evidence="10" id="KW-0805">Transcription regulation</keyword>
<evidence type="ECO:0000256" key="7">
    <source>
        <dbReference type="ARBA" id="ARBA00022771"/>
    </source>
</evidence>
<dbReference type="PANTHER" id="PTHR12313">
    <property type="entry name" value="E3 UBIQUITIN-PROTEIN LIGASE RNF5-RELATED"/>
    <property type="match status" value="1"/>
</dbReference>
<dbReference type="GO" id="GO:0016874">
    <property type="term" value="F:ligase activity"/>
    <property type="evidence" value="ECO:0007669"/>
    <property type="project" value="UniProtKB-KW"/>
</dbReference>
<keyword evidence="9" id="KW-0862">Zinc</keyword>
<dbReference type="PROSITE" id="PS00518">
    <property type="entry name" value="ZF_RING_1"/>
    <property type="match status" value="1"/>
</dbReference>
<evidence type="ECO:0000256" key="8">
    <source>
        <dbReference type="ARBA" id="ARBA00022786"/>
    </source>
</evidence>
<dbReference type="GO" id="GO:0016567">
    <property type="term" value="P:protein ubiquitination"/>
    <property type="evidence" value="ECO:0007669"/>
    <property type="project" value="UniProtKB-UniPathway"/>
</dbReference>
<comment type="subcellular location">
    <subcellularLocation>
        <location evidence="2">Endomembrane system</location>
    </subcellularLocation>
</comment>
<keyword evidence="5" id="KW-0808">Transferase</keyword>
<evidence type="ECO:0000313" key="20">
    <source>
        <dbReference type="EMBL" id="CEG39671.1"/>
    </source>
</evidence>
<dbReference type="GO" id="GO:0006511">
    <property type="term" value="P:ubiquitin-dependent protein catabolic process"/>
    <property type="evidence" value="ECO:0007669"/>
    <property type="project" value="InterPro"/>
</dbReference>
<keyword evidence="20" id="KW-0436">Ligase</keyword>
<evidence type="ECO:0000256" key="17">
    <source>
        <dbReference type="SAM" id="Phobius"/>
    </source>
</evidence>
<evidence type="ECO:0000256" key="15">
    <source>
        <dbReference type="PROSITE-ProRule" id="PRU00175"/>
    </source>
</evidence>
<keyword evidence="17" id="KW-1133">Transmembrane helix</keyword>
<keyword evidence="8" id="KW-0833">Ubl conjugation pathway</keyword>
<dbReference type="InterPro" id="IPR013083">
    <property type="entry name" value="Znf_RING/FYVE/PHD"/>
</dbReference>
<keyword evidence="14" id="KW-0539">Nucleus</keyword>
<keyword evidence="21" id="KW-1185">Reference proteome</keyword>
<evidence type="ECO:0000256" key="2">
    <source>
        <dbReference type="ARBA" id="ARBA00004308"/>
    </source>
</evidence>
<dbReference type="OrthoDB" id="6270329at2759"/>
<dbReference type="SUPFAM" id="SSF57850">
    <property type="entry name" value="RING/U-box"/>
    <property type="match status" value="1"/>
</dbReference>
<dbReference type="RefSeq" id="XP_024576040.1">
    <property type="nucleotide sequence ID" value="XM_024725243.1"/>
</dbReference>
<feature type="region of interest" description="Disordered" evidence="16">
    <location>
        <begin position="386"/>
        <end position="414"/>
    </location>
</feature>
<protein>
    <recommendedName>
        <fullName evidence="4">RING-type E3 ubiquitin transferase</fullName>
        <ecNumber evidence="4">2.3.2.27</ecNumber>
    </recommendedName>
</protein>
<evidence type="ECO:0000256" key="5">
    <source>
        <dbReference type="ARBA" id="ARBA00022679"/>
    </source>
</evidence>
<dbReference type="UniPathway" id="UPA00143"/>
<dbReference type="InterPro" id="IPR001841">
    <property type="entry name" value="Znf_RING"/>
</dbReference>
<feature type="domain" description="RWP-RK" evidence="19">
    <location>
        <begin position="62"/>
        <end position="146"/>
    </location>
</feature>
<dbReference type="GO" id="GO:0005783">
    <property type="term" value="C:endoplasmic reticulum"/>
    <property type="evidence" value="ECO:0007669"/>
    <property type="project" value="InterPro"/>
</dbReference>
<comment type="pathway">
    <text evidence="3">Protein modification; protein ubiquitination.</text>
</comment>
<comment type="catalytic activity">
    <reaction evidence="1">
        <text>S-ubiquitinyl-[E2 ubiquitin-conjugating enzyme]-L-cysteine + [acceptor protein]-L-lysine = [E2 ubiquitin-conjugating enzyme]-L-cysteine + N(6)-ubiquitinyl-[acceptor protein]-L-lysine.</text>
        <dbReference type="EC" id="2.3.2.27"/>
    </reaction>
</comment>
<evidence type="ECO:0000256" key="3">
    <source>
        <dbReference type="ARBA" id="ARBA00004906"/>
    </source>
</evidence>
<accession>A0A0P1AFT5</accession>